<keyword evidence="3" id="KW-1185">Reference proteome</keyword>
<organism evidence="2 3">
    <name type="scientific">Jimgerdemannia flammicorona</name>
    <dbReference type="NCBI Taxonomy" id="994334"/>
    <lineage>
        <taxon>Eukaryota</taxon>
        <taxon>Fungi</taxon>
        <taxon>Fungi incertae sedis</taxon>
        <taxon>Mucoromycota</taxon>
        <taxon>Mucoromycotina</taxon>
        <taxon>Endogonomycetes</taxon>
        <taxon>Endogonales</taxon>
        <taxon>Endogonaceae</taxon>
        <taxon>Jimgerdemannia</taxon>
    </lineage>
</organism>
<evidence type="ECO:0000256" key="1">
    <source>
        <dbReference type="SAM" id="MobiDB-lite"/>
    </source>
</evidence>
<dbReference type="Gene3D" id="3.40.50.300">
    <property type="entry name" value="P-loop containing nucleotide triphosphate hydrolases"/>
    <property type="match status" value="1"/>
</dbReference>
<comment type="caution">
    <text evidence="2">The sequence shown here is derived from an EMBL/GenBank/DDBJ whole genome shotgun (WGS) entry which is preliminary data.</text>
</comment>
<feature type="region of interest" description="Disordered" evidence="1">
    <location>
        <begin position="85"/>
        <end position="111"/>
    </location>
</feature>
<protein>
    <recommendedName>
        <fullName evidence="4">Helicase/UvrB N-terminal domain-containing protein</fullName>
    </recommendedName>
</protein>
<reference evidence="2 3" key="1">
    <citation type="journal article" date="2018" name="New Phytol.">
        <title>Phylogenomics of Endogonaceae and evolution of mycorrhizas within Mucoromycota.</title>
        <authorList>
            <person name="Chang Y."/>
            <person name="Desiro A."/>
            <person name="Na H."/>
            <person name="Sandor L."/>
            <person name="Lipzen A."/>
            <person name="Clum A."/>
            <person name="Barry K."/>
            <person name="Grigoriev I.V."/>
            <person name="Martin F.M."/>
            <person name="Stajich J.E."/>
            <person name="Smith M.E."/>
            <person name="Bonito G."/>
            <person name="Spatafora J.W."/>
        </authorList>
    </citation>
    <scope>NUCLEOTIDE SEQUENCE [LARGE SCALE GENOMIC DNA]</scope>
    <source>
        <strain evidence="2 3">AD002</strain>
    </source>
</reference>
<proteinExistence type="predicted"/>
<feature type="region of interest" description="Disordered" evidence="1">
    <location>
        <begin position="23"/>
        <end position="48"/>
    </location>
</feature>
<dbReference type="EMBL" id="RBNJ01002050">
    <property type="protein sequence ID" value="RUS32441.1"/>
    <property type="molecule type" value="Genomic_DNA"/>
</dbReference>
<dbReference type="InterPro" id="IPR027417">
    <property type="entry name" value="P-loop_NTPase"/>
</dbReference>
<gene>
    <name evidence="2" type="ORF">BC938DRAFT_475385</name>
</gene>
<sequence length="185" mass="20238">MDISFAEAKAFAFGKAKTGFKRHIAPSTNLTASNSSKPPLRQNEDNHTIPPALNLRWENFPVPLPPSLPPAAHKYNPAAIAPGEDYMSALSSDSDTNSSSPEPATPDPDTRTLKEVVVPDMKEIANALAPRQYQLELFEKAKNGNIIAVLDTGSGKTLIAVMLIKEIMTIEREERMNRRLVSRCG</sequence>
<dbReference type="PANTHER" id="PTHR14074:SF16">
    <property type="entry name" value="ANTIVIRAL INNATE IMMUNE RESPONSE RECEPTOR RIG-I"/>
    <property type="match status" value="1"/>
</dbReference>
<accession>A0A433QRQ4</accession>
<evidence type="ECO:0000313" key="3">
    <source>
        <dbReference type="Proteomes" id="UP000274822"/>
    </source>
</evidence>
<dbReference type="AlphaFoldDB" id="A0A433QRQ4"/>
<name>A0A433QRQ4_9FUNG</name>
<dbReference type="PANTHER" id="PTHR14074">
    <property type="entry name" value="HELICASE WITH DEATH DOMAIN-RELATED"/>
    <property type="match status" value="1"/>
</dbReference>
<dbReference type="SUPFAM" id="SSF52540">
    <property type="entry name" value="P-loop containing nucleoside triphosphate hydrolases"/>
    <property type="match status" value="1"/>
</dbReference>
<feature type="compositionally biased region" description="Low complexity" evidence="1">
    <location>
        <begin position="88"/>
        <end position="100"/>
    </location>
</feature>
<dbReference type="GO" id="GO:0005737">
    <property type="term" value="C:cytoplasm"/>
    <property type="evidence" value="ECO:0007669"/>
    <property type="project" value="TreeGrafter"/>
</dbReference>
<feature type="compositionally biased region" description="Polar residues" evidence="1">
    <location>
        <begin position="26"/>
        <end position="37"/>
    </location>
</feature>
<dbReference type="Proteomes" id="UP000274822">
    <property type="component" value="Unassembled WGS sequence"/>
</dbReference>
<evidence type="ECO:0000313" key="2">
    <source>
        <dbReference type="EMBL" id="RUS32441.1"/>
    </source>
</evidence>
<dbReference type="InterPro" id="IPR051363">
    <property type="entry name" value="RLR_Helicase"/>
</dbReference>
<evidence type="ECO:0008006" key="4">
    <source>
        <dbReference type="Google" id="ProtNLM"/>
    </source>
</evidence>